<evidence type="ECO:0000313" key="1">
    <source>
        <dbReference type="EMBL" id="SAL51075.1"/>
    </source>
</evidence>
<accession>A0A158I365</accession>
<dbReference type="AlphaFoldDB" id="A0A158I365"/>
<dbReference type="EMBL" id="FCOC02000025">
    <property type="protein sequence ID" value="SAL51075.1"/>
    <property type="molecule type" value="Genomic_DNA"/>
</dbReference>
<proteinExistence type="predicted"/>
<dbReference type="GO" id="GO:0004803">
    <property type="term" value="F:transposase activity"/>
    <property type="evidence" value="ECO:0007669"/>
    <property type="project" value="InterPro"/>
</dbReference>
<organism evidence="1 2">
    <name type="scientific">Caballeronia sordidicola</name>
    <name type="common">Burkholderia sordidicola</name>
    <dbReference type="NCBI Taxonomy" id="196367"/>
    <lineage>
        <taxon>Bacteria</taxon>
        <taxon>Pseudomonadati</taxon>
        <taxon>Pseudomonadota</taxon>
        <taxon>Betaproteobacteria</taxon>
        <taxon>Burkholderiales</taxon>
        <taxon>Burkholderiaceae</taxon>
        <taxon>Caballeronia</taxon>
    </lineage>
</organism>
<dbReference type="Proteomes" id="UP000054893">
    <property type="component" value="Unassembled WGS sequence"/>
</dbReference>
<gene>
    <name evidence="1" type="ORF">AWB64_05428</name>
</gene>
<dbReference type="InterPro" id="IPR002514">
    <property type="entry name" value="Transposase_8"/>
</dbReference>
<evidence type="ECO:0000313" key="2">
    <source>
        <dbReference type="Proteomes" id="UP000054893"/>
    </source>
</evidence>
<sequence length="142" mass="15549">MTDITSELKARLIVGRKQDGRCVYDPKAKRELIEACKVPGVSVARLALDHGLNANLLRTWVTADKKRRASTGIVPVAKTLNPAAAAFIPVLPTQAQPRETAPRLEIRFPNGIKVEFDDARDDQLLSLLTTLSTLPCFDSTKA</sequence>
<dbReference type="Pfam" id="PF01527">
    <property type="entry name" value="HTH_Tnp_1"/>
    <property type="match status" value="1"/>
</dbReference>
<reference evidence="1 2" key="1">
    <citation type="submission" date="2016-01" db="EMBL/GenBank/DDBJ databases">
        <authorList>
            <person name="Oliw E.H."/>
        </authorList>
    </citation>
    <scope>NUCLEOTIDE SEQUENCE [LARGE SCALE GENOMIC DNA]</scope>
    <source>
        <strain evidence="1">LMG 22029</strain>
    </source>
</reference>
<dbReference type="OrthoDB" id="9800877at2"/>
<dbReference type="GO" id="GO:0006313">
    <property type="term" value="P:DNA transposition"/>
    <property type="evidence" value="ECO:0007669"/>
    <property type="project" value="InterPro"/>
</dbReference>
<dbReference type="GO" id="GO:0003677">
    <property type="term" value="F:DNA binding"/>
    <property type="evidence" value="ECO:0007669"/>
    <property type="project" value="InterPro"/>
</dbReference>
<protein>
    <submittedName>
        <fullName evidence="1">Transposase IS3/IS911 family protein</fullName>
    </submittedName>
</protein>
<name>A0A158I365_CABSO</name>
<dbReference type="RefSeq" id="WP_060858414.1">
    <property type="nucleotide sequence ID" value="NZ_FCOC02000025.1"/>
</dbReference>